<sequence>MKLLSSHVARWAIFLSLLHRQVDAQQAPDFGNRNSIRHTELTSDTSYRGVPTVTQAASTREAPSVQTASFPAAPSYSSANVDRRDLPGMDAISASLEPLMAIQAQLQNATNLAMSYMMKMYMLAVSLEAELSQQASSSSTSSQTSTSFTTQAGQPSSGVTASSLMSSRSFTSTTTLYVNASGFVEDMTKTSKSSISTVPGMSSSPPSLSVTGSSRASAIGSLTVDPIDSMSTMPGTKTYGAGSQLTSASQSRPPGAEQTGPCGTKSSSHSPQSAVYSGVSLGTSVSVTTTTTTVFTDTGSRTGAGPSASTSTITRKDATDATTTVQSTRTSTIKTTVSPADSLNRVIIPQGVRRGQSFQFGSEEASEAMTARGLPADACEDASKTLTSTSKFCSGDYGTHICPNPGTQSSSTAVVTGPLYMTSSPTNAYQEYNSSLSQATGWQSVPVISRGTRATGKPVGLFRNLAGLVGVVRRWHSLL</sequence>
<feature type="region of interest" description="Disordered" evidence="1">
    <location>
        <begin position="193"/>
        <end position="276"/>
    </location>
</feature>
<organism evidence="3 4">
    <name type="scientific">Microdochium trichocladiopsis</name>
    <dbReference type="NCBI Taxonomy" id="1682393"/>
    <lineage>
        <taxon>Eukaryota</taxon>
        <taxon>Fungi</taxon>
        <taxon>Dikarya</taxon>
        <taxon>Ascomycota</taxon>
        <taxon>Pezizomycotina</taxon>
        <taxon>Sordariomycetes</taxon>
        <taxon>Xylariomycetidae</taxon>
        <taxon>Xylariales</taxon>
        <taxon>Microdochiaceae</taxon>
        <taxon>Microdochium</taxon>
    </lineage>
</organism>
<reference evidence="3" key="1">
    <citation type="journal article" date="2021" name="Nat. Commun.">
        <title>Genetic determinants of endophytism in the Arabidopsis root mycobiome.</title>
        <authorList>
            <person name="Mesny F."/>
            <person name="Miyauchi S."/>
            <person name="Thiergart T."/>
            <person name="Pickel B."/>
            <person name="Atanasova L."/>
            <person name="Karlsson M."/>
            <person name="Huettel B."/>
            <person name="Barry K.W."/>
            <person name="Haridas S."/>
            <person name="Chen C."/>
            <person name="Bauer D."/>
            <person name="Andreopoulos W."/>
            <person name="Pangilinan J."/>
            <person name="LaButti K."/>
            <person name="Riley R."/>
            <person name="Lipzen A."/>
            <person name="Clum A."/>
            <person name="Drula E."/>
            <person name="Henrissat B."/>
            <person name="Kohler A."/>
            <person name="Grigoriev I.V."/>
            <person name="Martin F.M."/>
            <person name="Hacquard S."/>
        </authorList>
    </citation>
    <scope>NUCLEOTIDE SEQUENCE</scope>
    <source>
        <strain evidence="3">MPI-CAGE-CH-0230</strain>
    </source>
</reference>
<feature type="chain" id="PRO_5040334778" evidence="2">
    <location>
        <begin position="25"/>
        <end position="479"/>
    </location>
</feature>
<protein>
    <submittedName>
        <fullName evidence="3">Uncharacterized protein</fullName>
    </submittedName>
</protein>
<feature type="compositionally biased region" description="Low complexity" evidence="1">
    <location>
        <begin position="320"/>
        <end position="332"/>
    </location>
</feature>
<dbReference type="EMBL" id="JAGTJQ010000008">
    <property type="protein sequence ID" value="KAH7025874.1"/>
    <property type="molecule type" value="Genomic_DNA"/>
</dbReference>
<keyword evidence="2" id="KW-0732">Signal</keyword>
<feature type="signal peptide" evidence="2">
    <location>
        <begin position="1"/>
        <end position="24"/>
    </location>
</feature>
<feature type="region of interest" description="Disordered" evidence="1">
    <location>
        <begin position="295"/>
        <end position="332"/>
    </location>
</feature>
<feature type="compositionally biased region" description="Low complexity" evidence="1">
    <location>
        <begin position="198"/>
        <end position="214"/>
    </location>
</feature>
<gene>
    <name evidence="3" type="ORF">B0I36DRAFT_150160</name>
</gene>
<name>A0A9P8Y1J4_9PEZI</name>
<feature type="compositionally biased region" description="Polar residues" evidence="1">
    <location>
        <begin position="229"/>
        <end position="252"/>
    </location>
</feature>
<evidence type="ECO:0000313" key="4">
    <source>
        <dbReference type="Proteomes" id="UP000756346"/>
    </source>
</evidence>
<evidence type="ECO:0000313" key="3">
    <source>
        <dbReference type="EMBL" id="KAH7025874.1"/>
    </source>
</evidence>
<accession>A0A9P8Y1J4</accession>
<keyword evidence="4" id="KW-1185">Reference proteome</keyword>
<feature type="region of interest" description="Disordered" evidence="1">
    <location>
        <begin position="55"/>
        <end position="81"/>
    </location>
</feature>
<dbReference type="Proteomes" id="UP000756346">
    <property type="component" value="Unassembled WGS sequence"/>
</dbReference>
<dbReference type="AlphaFoldDB" id="A0A9P8Y1J4"/>
<proteinExistence type="predicted"/>
<feature type="compositionally biased region" description="Polar residues" evidence="1">
    <location>
        <begin position="264"/>
        <end position="274"/>
    </location>
</feature>
<feature type="compositionally biased region" description="Low complexity" evidence="1">
    <location>
        <begin position="68"/>
        <end position="79"/>
    </location>
</feature>
<evidence type="ECO:0000256" key="2">
    <source>
        <dbReference type="SAM" id="SignalP"/>
    </source>
</evidence>
<feature type="region of interest" description="Disordered" evidence="1">
    <location>
        <begin position="136"/>
        <end position="162"/>
    </location>
</feature>
<evidence type="ECO:0000256" key="1">
    <source>
        <dbReference type="SAM" id="MobiDB-lite"/>
    </source>
</evidence>
<dbReference type="RefSeq" id="XP_046009091.1">
    <property type="nucleotide sequence ID" value="XM_046148500.1"/>
</dbReference>
<dbReference type="GeneID" id="70178046"/>
<comment type="caution">
    <text evidence="3">The sequence shown here is derived from an EMBL/GenBank/DDBJ whole genome shotgun (WGS) entry which is preliminary data.</text>
</comment>